<dbReference type="STRING" id="651182.TOL2_C06700"/>
<dbReference type="PANTHER" id="PTHR46797:SF19">
    <property type="entry name" value="BLL2473 PROTEIN"/>
    <property type="match status" value="1"/>
</dbReference>
<keyword evidence="1" id="KW-0238">DNA-binding</keyword>
<name>K0N402_DESTT</name>
<accession>K0N402</accession>
<dbReference type="Gene3D" id="1.10.260.40">
    <property type="entry name" value="lambda repressor-like DNA-binding domains"/>
    <property type="match status" value="1"/>
</dbReference>
<dbReference type="SUPFAM" id="SSF51182">
    <property type="entry name" value="RmlC-like cupins"/>
    <property type="match status" value="1"/>
</dbReference>
<dbReference type="InterPro" id="IPR010982">
    <property type="entry name" value="Lambda_DNA-bd_dom_sf"/>
</dbReference>
<dbReference type="PROSITE" id="PS50943">
    <property type="entry name" value="HTH_CROC1"/>
    <property type="match status" value="1"/>
</dbReference>
<dbReference type="InterPro" id="IPR001387">
    <property type="entry name" value="Cro/C1-type_HTH"/>
</dbReference>
<dbReference type="GO" id="GO:0003700">
    <property type="term" value="F:DNA-binding transcription factor activity"/>
    <property type="evidence" value="ECO:0007669"/>
    <property type="project" value="TreeGrafter"/>
</dbReference>
<dbReference type="GO" id="GO:0003677">
    <property type="term" value="F:DNA binding"/>
    <property type="evidence" value="ECO:0007669"/>
    <property type="project" value="UniProtKB-KW"/>
</dbReference>
<dbReference type="Pfam" id="PF07883">
    <property type="entry name" value="Cupin_2"/>
    <property type="match status" value="1"/>
</dbReference>
<feature type="domain" description="HTH cro/C1-type" evidence="2">
    <location>
        <begin position="36"/>
        <end position="90"/>
    </location>
</feature>
<dbReference type="GO" id="GO:0005829">
    <property type="term" value="C:cytosol"/>
    <property type="evidence" value="ECO:0007669"/>
    <property type="project" value="TreeGrafter"/>
</dbReference>
<protein>
    <submittedName>
        <fullName evidence="3">Putative transcriptional regulator, XRE family</fullName>
    </submittedName>
</protein>
<dbReference type="Gene3D" id="2.60.120.10">
    <property type="entry name" value="Jelly Rolls"/>
    <property type="match status" value="1"/>
</dbReference>
<dbReference type="PANTHER" id="PTHR46797">
    <property type="entry name" value="HTH-TYPE TRANSCRIPTIONAL REGULATOR"/>
    <property type="match status" value="1"/>
</dbReference>
<dbReference type="RefSeq" id="WP_014956191.1">
    <property type="nucleotide sequence ID" value="NC_018645.1"/>
</dbReference>
<dbReference type="InterPro" id="IPR013096">
    <property type="entry name" value="Cupin_2"/>
</dbReference>
<organism evidence="3 4">
    <name type="scientific">Desulfobacula toluolica (strain DSM 7467 / Tol2)</name>
    <dbReference type="NCBI Taxonomy" id="651182"/>
    <lineage>
        <taxon>Bacteria</taxon>
        <taxon>Pseudomonadati</taxon>
        <taxon>Thermodesulfobacteriota</taxon>
        <taxon>Desulfobacteria</taxon>
        <taxon>Desulfobacterales</taxon>
        <taxon>Desulfobacteraceae</taxon>
        <taxon>Desulfobacula</taxon>
    </lineage>
</organism>
<dbReference type="OrthoDB" id="5343295at2"/>
<dbReference type="Pfam" id="PF01381">
    <property type="entry name" value="HTH_3"/>
    <property type="match status" value="1"/>
</dbReference>
<dbReference type="CDD" id="cd00093">
    <property type="entry name" value="HTH_XRE"/>
    <property type="match status" value="1"/>
</dbReference>
<proteinExistence type="predicted"/>
<dbReference type="AlphaFoldDB" id="K0N402"/>
<dbReference type="InterPro" id="IPR011051">
    <property type="entry name" value="RmlC_Cupin_sf"/>
</dbReference>
<dbReference type="SMART" id="SM00530">
    <property type="entry name" value="HTH_XRE"/>
    <property type="match status" value="1"/>
</dbReference>
<evidence type="ECO:0000256" key="1">
    <source>
        <dbReference type="ARBA" id="ARBA00023125"/>
    </source>
</evidence>
<dbReference type="KEGG" id="dto:TOL2_C06700"/>
<keyword evidence="4" id="KW-1185">Reference proteome</keyword>
<dbReference type="Proteomes" id="UP000007347">
    <property type="component" value="Chromosome"/>
</dbReference>
<evidence type="ECO:0000313" key="3">
    <source>
        <dbReference type="EMBL" id="CCK78839.1"/>
    </source>
</evidence>
<evidence type="ECO:0000259" key="2">
    <source>
        <dbReference type="PROSITE" id="PS50943"/>
    </source>
</evidence>
<dbReference type="EMBL" id="FO203503">
    <property type="protein sequence ID" value="CCK78839.1"/>
    <property type="molecule type" value="Genomic_DNA"/>
</dbReference>
<dbReference type="SUPFAM" id="SSF47413">
    <property type="entry name" value="lambda repressor-like DNA-binding domains"/>
    <property type="match status" value="1"/>
</dbReference>
<dbReference type="InterPro" id="IPR014710">
    <property type="entry name" value="RmlC-like_jellyroll"/>
</dbReference>
<dbReference type="CDD" id="cd02209">
    <property type="entry name" value="cupin_XRE_C"/>
    <property type="match status" value="1"/>
</dbReference>
<gene>
    <name evidence="3" type="ordered locus">TOL2_C06700</name>
</gene>
<dbReference type="InterPro" id="IPR050807">
    <property type="entry name" value="TransReg_Diox_bact_type"/>
</dbReference>
<dbReference type="HOGENOM" id="CLU_085376_3_2_7"/>
<evidence type="ECO:0000313" key="4">
    <source>
        <dbReference type="Proteomes" id="UP000007347"/>
    </source>
</evidence>
<sequence>MEKKDIPHINVDYFENLTGNIKNGETGDVEEVGKRIKELREERGISIEDLSHLTGFEVSKLQNIESGLEKPQLGTVMKLSKALDSAMGRLASNIGNKLYSITRKDERKEISRCASKTGKSNVYSYMSLAPEVQGRHMEALIVQLEKKQDQEGSIHNGEEFIFVLEGIINLVIGKDTYDLEPGDSAYYLSTTSHVLTAKTDKATILAVLYE</sequence>
<reference evidence="3 4" key="1">
    <citation type="journal article" date="2013" name="Environ. Microbiol.">
        <title>Complete genome, catabolic sub-proteomes and key-metabolites of Desulfobacula toluolica Tol2, a marine, aromatic compound-degrading, sulfate-reducing bacterium.</title>
        <authorList>
            <person name="Wohlbrand L."/>
            <person name="Jacob J.H."/>
            <person name="Kube M."/>
            <person name="Mussmann M."/>
            <person name="Jarling R."/>
            <person name="Beck A."/>
            <person name="Amann R."/>
            <person name="Wilkes H."/>
            <person name="Reinhardt R."/>
            <person name="Rabus R."/>
        </authorList>
    </citation>
    <scope>NUCLEOTIDE SEQUENCE [LARGE SCALE GENOMIC DNA]</scope>
    <source>
        <strain evidence="4">DSM 7467 / Tol2</strain>
    </source>
</reference>